<evidence type="ECO:0000313" key="1">
    <source>
        <dbReference type="EMBL" id="NYE37649.1"/>
    </source>
</evidence>
<organism evidence="1 2">
    <name type="scientific">Nocardioides cavernae</name>
    <dbReference type="NCBI Taxonomy" id="1921566"/>
    <lineage>
        <taxon>Bacteria</taxon>
        <taxon>Bacillati</taxon>
        <taxon>Actinomycetota</taxon>
        <taxon>Actinomycetes</taxon>
        <taxon>Propionibacteriales</taxon>
        <taxon>Nocardioidaceae</taxon>
        <taxon>Nocardioides</taxon>
    </lineage>
</organism>
<sequence>MPRPGSVAAELRSVPRALYLVVGTPSFDHFTLRAVADDSAAGHRVVLQRRTPKGWTGVAARRFSRDGKARWEVPRPDRRITYRAVTRIGGERIVSTEVNFS</sequence>
<dbReference type="Proteomes" id="UP000549911">
    <property type="component" value="Unassembled WGS sequence"/>
</dbReference>
<dbReference type="RefSeq" id="WP_179620178.1">
    <property type="nucleotide sequence ID" value="NZ_JACCBW010000002.1"/>
</dbReference>
<proteinExistence type="predicted"/>
<gene>
    <name evidence="1" type="ORF">F4692_002782</name>
</gene>
<comment type="caution">
    <text evidence="1">The sequence shown here is derived from an EMBL/GenBank/DDBJ whole genome shotgun (WGS) entry which is preliminary data.</text>
</comment>
<name>A0A7Y9KSJ1_9ACTN</name>
<accession>A0A7Y9KSJ1</accession>
<reference evidence="1 2" key="1">
    <citation type="submission" date="2020-07" db="EMBL/GenBank/DDBJ databases">
        <authorList>
            <person name="Partida-Martinez L."/>
            <person name="Huntemann M."/>
            <person name="Clum A."/>
            <person name="Wang J."/>
            <person name="Palaniappan K."/>
            <person name="Ritter S."/>
            <person name="Chen I.-M."/>
            <person name="Stamatis D."/>
            <person name="Reddy T."/>
            <person name="O'Malley R."/>
            <person name="Daum C."/>
            <person name="Shapiro N."/>
            <person name="Ivanova N."/>
            <person name="Kyrpides N."/>
            <person name="Woyke T."/>
        </authorList>
    </citation>
    <scope>NUCLEOTIDE SEQUENCE [LARGE SCALE GENOMIC DNA]</scope>
    <source>
        <strain evidence="1 2">AT2.17</strain>
    </source>
</reference>
<dbReference type="AlphaFoldDB" id="A0A7Y9KSJ1"/>
<keyword evidence="2" id="KW-1185">Reference proteome</keyword>
<dbReference type="EMBL" id="JACCBW010000002">
    <property type="protein sequence ID" value="NYE37649.1"/>
    <property type="molecule type" value="Genomic_DNA"/>
</dbReference>
<reference evidence="1 2" key="2">
    <citation type="submission" date="2020-08" db="EMBL/GenBank/DDBJ databases">
        <title>The Agave Microbiome: Exploring the role of microbial communities in plant adaptations to desert environments.</title>
        <authorList>
            <person name="Partida-Martinez L.P."/>
        </authorList>
    </citation>
    <scope>NUCLEOTIDE SEQUENCE [LARGE SCALE GENOMIC DNA]</scope>
    <source>
        <strain evidence="1 2">AT2.17</strain>
    </source>
</reference>
<evidence type="ECO:0000313" key="2">
    <source>
        <dbReference type="Proteomes" id="UP000549911"/>
    </source>
</evidence>
<protein>
    <submittedName>
        <fullName evidence="1">Uncharacterized protein</fullName>
    </submittedName>
</protein>